<dbReference type="SUPFAM" id="SSF53474">
    <property type="entry name" value="alpha/beta-Hydrolases"/>
    <property type="match status" value="1"/>
</dbReference>
<dbReference type="AlphaFoldDB" id="A0A4Z1IW18"/>
<organism evidence="1 2">
    <name type="scientific">Botryotinia convoluta</name>
    <dbReference type="NCBI Taxonomy" id="54673"/>
    <lineage>
        <taxon>Eukaryota</taxon>
        <taxon>Fungi</taxon>
        <taxon>Dikarya</taxon>
        <taxon>Ascomycota</taxon>
        <taxon>Pezizomycotina</taxon>
        <taxon>Leotiomycetes</taxon>
        <taxon>Helotiales</taxon>
        <taxon>Sclerotiniaceae</taxon>
        <taxon>Botryotinia</taxon>
    </lineage>
</organism>
<dbReference type="Gene3D" id="3.40.50.1820">
    <property type="entry name" value="alpha/beta hydrolase"/>
    <property type="match status" value="1"/>
</dbReference>
<dbReference type="OrthoDB" id="3557407at2759"/>
<dbReference type="GO" id="GO:0016042">
    <property type="term" value="P:lipid catabolic process"/>
    <property type="evidence" value="ECO:0007669"/>
    <property type="project" value="InterPro"/>
</dbReference>
<dbReference type="Proteomes" id="UP000297527">
    <property type="component" value="Unassembled WGS sequence"/>
</dbReference>
<sequence>MSHPESVSSSQLPQPELAPEILEALAFERSKWATGSVHTDPFYTLPLKTTSDSSLPGTLLKVQESVDPTLYSPPSSVSISRIIYQSLTLIGDPIPVSAYILWPLLPRRNSDGSSQIVAWAHGTSGIFSECAPSHLRILHQHFLTPYALVLSGYVVVATDYAGLRVSHCSQPQNKPLIHHCLANPAAANDVIYSIVAARSAFPSIGSKFVSIGHSQGRGAVWAIAQHNAKENIEGYLGGIAISLTTDIRSNFDPIGAAVWEGMMLVIKTIEGDGAVGMGLFLPLALKGKLLRQGWRDNEWVIKYNDLIMNGGREISGPLLIIHGEKEPLIDFTLMEKAVYDTAMKYPGSELELMRLPTTHDSAITGSQWIWMDWIRERFEGKVIERCGEMHSGKGKLNRERSIVLERPEENYGFETNWFMARATESYHEF</sequence>
<name>A0A4Z1IW18_9HELO</name>
<comment type="caution">
    <text evidence="1">The sequence shown here is derived from an EMBL/GenBank/DDBJ whole genome shotgun (WGS) entry which is preliminary data.</text>
</comment>
<reference evidence="1 2" key="1">
    <citation type="submission" date="2017-12" db="EMBL/GenBank/DDBJ databases">
        <title>Comparative genomics of Botrytis spp.</title>
        <authorList>
            <person name="Valero-Jimenez C.A."/>
            <person name="Tapia P."/>
            <person name="Veloso J."/>
            <person name="Silva-Moreno E."/>
            <person name="Staats M."/>
            <person name="Valdes J.H."/>
            <person name="Van Kan J.A.L."/>
        </authorList>
    </citation>
    <scope>NUCLEOTIDE SEQUENCE [LARGE SCALE GENOMIC DNA]</scope>
    <source>
        <strain evidence="1 2">MUCL11595</strain>
    </source>
</reference>
<evidence type="ECO:0000313" key="1">
    <source>
        <dbReference type="EMBL" id="TGO63752.1"/>
    </source>
</evidence>
<dbReference type="InterPro" id="IPR005152">
    <property type="entry name" value="Lipase_secreted"/>
</dbReference>
<dbReference type="EMBL" id="PQXN01000011">
    <property type="protein sequence ID" value="TGO63752.1"/>
    <property type="molecule type" value="Genomic_DNA"/>
</dbReference>
<keyword evidence="2" id="KW-1185">Reference proteome</keyword>
<dbReference type="PANTHER" id="PTHR34853">
    <property type="match status" value="1"/>
</dbReference>
<evidence type="ECO:0000313" key="2">
    <source>
        <dbReference type="Proteomes" id="UP000297527"/>
    </source>
</evidence>
<gene>
    <name evidence="1" type="ORF">BCON_0011g00960</name>
</gene>
<protein>
    <recommendedName>
        <fullName evidence="3">AB hydrolase-1 domain-containing protein</fullName>
    </recommendedName>
</protein>
<proteinExistence type="predicted"/>
<dbReference type="PANTHER" id="PTHR34853:SF1">
    <property type="entry name" value="LIPASE 5"/>
    <property type="match status" value="1"/>
</dbReference>
<evidence type="ECO:0008006" key="3">
    <source>
        <dbReference type="Google" id="ProtNLM"/>
    </source>
</evidence>
<dbReference type="InterPro" id="IPR029058">
    <property type="entry name" value="AB_hydrolase_fold"/>
</dbReference>
<accession>A0A4Z1IW18</accession>
<dbReference type="GO" id="GO:0004806">
    <property type="term" value="F:triacylglycerol lipase activity"/>
    <property type="evidence" value="ECO:0007669"/>
    <property type="project" value="InterPro"/>
</dbReference>